<dbReference type="AlphaFoldDB" id="A0A8B9F4P6"/>
<dbReference type="InterPro" id="IPR018890">
    <property type="entry name" value="FAM171"/>
</dbReference>
<organism evidence="3 4">
    <name type="scientific">Amazona collaria</name>
    <name type="common">yellow-billed parrot</name>
    <dbReference type="NCBI Taxonomy" id="241587"/>
    <lineage>
        <taxon>Eukaryota</taxon>
        <taxon>Metazoa</taxon>
        <taxon>Chordata</taxon>
        <taxon>Craniata</taxon>
        <taxon>Vertebrata</taxon>
        <taxon>Euteleostomi</taxon>
        <taxon>Archelosauria</taxon>
        <taxon>Archosauria</taxon>
        <taxon>Dinosauria</taxon>
        <taxon>Saurischia</taxon>
        <taxon>Theropoda</taxon>
        <taxon>Coelurosauria</taxon>
        <taxon>Aves</taxon>
        <taxon>Neognathae</taxon>
        <taxon>Neoaves</taxon>
        <taxon>Telluraves</taxon>
        <taxon>Australaves</taxon>
        <taxon>Psittaciformes</taxon>
        <taxon>Psittacidae</taxon>
        <taxon>Amazona</taxon>
    </lineage>
</organism>
<dbReference type="InterPro" id="IPR048530">
    <property type="entry name" value="FAM171_N"/>
</dbReference>
<evidence type="ECO:0000313" key="3">
    <source>
        <dbReference type="Ensembl" id="ENSACOP00000003291.1"/>
    </source>
</evidence>
<dbReference type="PANTHER" id="PTHR31626">
    <property type="entry name" value="SUSHI DOMAIN-CONTAINING PROTEIN"/>
    <property type="match status" value="1"/>
</dbReference>
<accession>A0A8B9F4P6</accession>
<evidence type="ECO:0000259" key="2">
    <source>
        <dbReference type="Pfam" id="PF10577"/>
    </source>
</evidence>
<protein>
    <recommendedName>
        <fullName evidence="2">FAM171 N-terminal domain-containing protein</fullName>
    </recommendedName>
</protein>
<reference evidence="3" key="2">
    <citation type="submission" date="2025-09" db="UniProtKB">
        <authorList>
            <consortium name="Ensembl"/>
        </authorList>
    </citation>
    <scope>IDENTIFICATION</scope>
</reference>
<feature type="compositionally biased region" description="Pro residues" evidence="1">
    <location>
        <begin position="1"/>
        <end position="10"/>
    </location>
</feature>
<proteinExistence type="predicted"/>
<sequence length="140" mass="14507">VPPSSAPPPVLHRELTGGGVVPRSRGPHAHTCPCPAEVVLRVQVYESGTLVPLAQAALEVLSNRSSLAAGATDHEGCAALPVPYRLGSWLLVTAARRGHITASVPWRVHKLPRECPSTAQGGLGVMGTPALYGGVLMGEQ</sequence>
<dbReference type="PANTHER" id="PTHR31626:SF3">
    <property type="entry name" value="PROTEIN FAM171A2"/>
    <property type="match status" value="1"/>
</dbReference>
<dbReference type="Ensembl" id="ENSACOT00000003409.1">
    <property type="protein sequence ID" value="ENSACOP00000003291.1"/>
    <property type="gene ID" value="ENSACOG00000002306.1"/>
</dbReference>
<keyword evidence="4" id="KW-1185">Reference proteome</keyword>
<feature type="domain" description="FAM171 N-terminal" evidence="2">
    <location>
        <begin position="38"/>
        <end position="112"/>
    </location>
</feature>
<feature type="region of interest" description="Disordered" evidence="1">
    <location>
        <begin position="1"/>
        <end position="27"/>
    </location>
</feature>
<name>A0A8B9F4P6_9PSIT</name>
<evidence type="ECO:0000313" key="4">
    <source>
        <dbReference type="Proteomes" id="UP000694522"/>
    </source>
</evidence>
<dbReference type="Proteomes" id="UP000694522">
    <property type="component" value="Unplaced"/>
</dbReference>
<reference evidence="3" key="1">
    <citation type="submission" date="2025-08" db="UniProtKB">
        <authorList>
            <consortium name="Ensembl"/>
        </authorList>
    </citation>
    <scope>IDENTIFICATION</scope>
</reference>
<evidence type="ECO:0000256" key="1">
    <source>
        <dbReference type="SAM" id="MobiDB-lite"/>
    </source>
</evidence>
<dbReference type="Pfam" id="PF10577">
    <property type="entry name" value="FAM171A1-2-B_N"/>
    <property type="match status" value="1"/>
</dbReference>